<evidence type="ECO:0000256" key="2">
    <source>
        <dbReference type="ARBA" id="ARBA00010694"/>
    </source>
</evidence>
<evidence type="ECO:0000256" key="7">
    <source>
        <dbReference type="ARBA" id="ARBA00022989"/>
    </source>
</evidence>
<dbReference type="OrthoDB" id="1601at2759"/>
<keyword evidence="5 11" id="KW-0812">Transmembrane</keyword>
<evidence type="ECO:0000256" key="3">
    <source>
        <dbReference type="ARBA" id="ARBA00022448"/>
    </source>
</evidence>
<dbReference type="GO" id="GO:0000139">
    <property type="term" value="C:Golgi membrane"/>
    <property type="evidence" value="ECO:0007669"/>
    <property type="project" value="TreeGrafter"/>
</dbReference>
<feature type="compositionally biased region" description="Polar residues" evidence="10">
    <location>
        <begin position="31"/>
        <end position="49"/>
    </location>
</feature>
<evidence type="ECO:0000256" key="1">
    <source>
        <dbReference type="ARBA" id="ARBA00004477"/>
    </source>
</evidence>
<proteinExistence type="inferred from homology"/>
<keyword evidence="6" id="KW-0256">Endoplasmic reticulum</keyword>
<evidence type="ECO:0000256" key="8">
    <source>
        <dbReference type="ARBA" id="ARBA00023136"/>
    </source>
</evidence>
<evidence type="ECO:0000256" key="9">
    <source>
        <dbReference type="ARBA" id="ARBA00041103"/>
    </source>
</evidence>
<gene>
    <name evidence="12" type="ORF">CPAG_09550</name>
</gene>
<dbReference type="VEuPathDB" id="FungiDB:CPAG_09550"/>
<dbReference type="SUPFAM" id="SSF103481">
    <property type="entry name" value="Multidrug resistance efflux transporter EmrE"/>
    <property type="match status" value="1"/>
</dbReference>
<dbReference type="PANTHER" id="PTHR10778:SF10">
    <property type="entry name" value="SOLUTE CARRIER FAMILY 35 MEMBER B1"/>
    <property type="match status" value="1"/>
</dbReference>
<feature type="region of interest" description="Disordered" evidence="10">
    <location>
        <begin position="1"/>
        <end position="49"/>
    </location>
</feature>
<keyword evidence="3" id="KW-0813">Transport</keyword>
<feature type="transmembrane region" description="Helical" evidence="11">
    <location>
        <begin position="145"/>
        <end position="165"/>
    </location>
</feature>
<dbReference type="InterPro" id="IPR037185">
    <property type="entry name" value="EmrE-like"/>
</dbReference>
<feature type="transmembrane region" description="Helical" evidence="11">
    <location>
        <begin position="103"/>
        <end position="125"/>
    </location>
</feature>
<evidence type="ECO:0000256" key="10">
    <source>
        <dbReference type="SAM" id="MobiDB-lite"/>
    </source>
</evidence>
<evidence type="ECO:0000313" key="13">
    <source>
        <dbReference type="Proteomes" id="UP000054567"/>
    </source>
</evidence>
<evidence type="ECO:0000256" key="4">
    <source>
        <dbReference type="ARBA" id="ARBA00022597"/>
    </source>
</evidence>
<keyword evidence="4" id="KW-0762">Sugar transport</keyword>
<evidence type="ECO:0000313" key="12">
    <source>
        <dbReference type="EMBL" id="KMM73261.1"/>
    </source>
</evidence>
<feature type="transmembrane region" description="Helical" evidence="11">
    <location>
        <begin position="385"/>
        <end position="404"/>
    </location>
</feature>
<accession>A0A0J6FJB6</accession>
<name>A0A0J6FJB6_COCPO</name>
<dbReference type="EMBL" id="DS268114">
    <property type="protein sequence ID" value="KMM73261.1"/>
    <property type="molecule type" value="Genomic_DNA"/>
</dbReference>
<keyword evidence="7 11" id="KW-1133">Transmembrane helix</keyword>
<feature type="transmembrane region" description="Helical" evidence="11">
    <location>
        <begin position="57"/>
        <end position="77"/>
    </location>
</feature>
<dbReference type="Proteomes" id="UP000054567">
    <property type="component" value="Unassembled WGS sequence"/>
</dbReference>
<feature type="transmembrane region" description="Helical" evidence="11">
    <location>
        <begin position="237"/>
        <end position="256"/>
    </location>
</feature>
<comment type="subcellular location">
    <subcellularLocation>
        <location evidence="1">Endoplasmic reticulum membrane</location>
        <topology evidence="1">Multi-pass membrane protein</topology>
    </subcellularLocation>
</comment>
<feature type="transmembrane region" description="Helical" evidence="11">
    <location>
        <begin position="199"/>
        <end position="217"/>
    </location>
</feature>
<comment type="similarity">
    <text evidence="2">Belongs to the nucleotide-sugar transporter family. SLC35B subfamily.</text>
</comment>
<dbReference type="PANTHER" id="PTHR10778">
    <property type="entry name" value="SOLUTE CARRIER FAMILY 35 MEMBER B"/>
    <property type="match status" value="1"/>
</dbReference>
<evidence type="ECO:0000256" key="11">
    <source>
        <dbReference type="SAM" id="Phobius"/>
    </source>
</evidence>
<protein>
    <recommendedName>
        <fullName evidence="9">UDP-galactose transporter homolog 1</fullName>
    </recommendedName>
</protein>
<dbReference type="GO" id="GO:0005460">
    <property type="term" value="F:UDP-glucose transmembrane transporter activity"/>
    <property type="evidence" value="ECO:0007669"/>
    <property type="project" value="TreeGrafter"/>
</dbReference>
<dbReference type="Pfam" id="PF08449">
    <property type="entry name" value="UAA"/>
    <property type="match status" value="1"/>
</dbReference>
<reference evidence="12 13" key="1">
    <citation type="submission" date="2007-06" db="EMBL/GenBank/DDBJ databases">
        <title>The Genome Sequence of Coccidioides posadasii RMSCC_3488.</title>
        <authorList>
            <consortium name="Coccidioides Genome Resources Consortium"/>
            <consortium name="The Broad Institute Genome Sequencing Platform"/>
            <person name="Henn M.R."/>
            <person name="Sykes S."/>
            <person name="Young S."/>
            <person name="Jaffe D."/>
            <person name="Berlin A."/>
            <person name="Alvarez P."/>
            <person name="Butler J."/>
            <person name="Gnerre S."/>
            <person name="Grabherr M."/>
            <person name="Mauceli E."/>
            <person name="Brockman W."/>
            <person name="Kodira C."/>
            <person name="Alvarado L."/>
            <person name="Zeng Q."/>
            <person name="Crawford M."/>
            <person name="Antoine C."/>
            <person name="Devon K."/>
            <person name="Galgiani J."/>
            <person name="Orsborn K."/>
            <person name="Lewis M.L."/>
            <person name="Nusbaum C."/>
            <person name="Galagan J."/>
            <person name="Birren B."/>
        </authorList>
    </citation>
    <scope>NUCLEOTIDE SEQUENCE [LARGE SCALE GENOMIC DNA]</scope>
    <source>
        <strain evidence="12 13">RMSCC 3488</strain>
    </source>
</reference>
<dbReference type="GO" id="GO:0005789">
    <property type="term" value="C:endoplasmic reticulum membrane"/>
    <property type="evidence" value="ECO:0007669"/>
    <property type="project" value="UniProtKB-SubCell"/>
</dbReference>
<reference evidence="13" key="3">
    <citation type="journal article" date="2010" name="Genome Res.">
        <title>Population genomic sequencing of Coccidioides fungi reveals recent hybridization and transposon control.</title>
        <authorList>
            <person name="Neafsey D.E."/>
            <person name="Barker B.M."/>
            <person name="Sharpton T.J."/>
            <person name="Stajich J.E."/>
            <person name="Park D.J."/>
            <person name="Whiston E."/>
            <person name="Hung C.-Y."/>
            <person name="McMahan C."/>
            <person name="White J."/>
            <person name="Sykes S."/>
            <person name="Heiman D."/>
            <person name="Young S."/>
            <person name="Zeng Q."/>
            <person name="Abouelleil A."/>
            <person name="Aftuck L."/>
            <person name="Bessette D."/>
            <person name="Brown A."/>
            <person name="FitzGerald M."/>
            <person name="Lui A."/>
            <person name="Macdonald J.P."/>
            <person name="Priest M."/>
            <person name="Orbach M.J."/>
            <person name="Galgiani J.N."/>
            <person name="Kirkland T.N."/>
            <person name="Cole G.T."/>
            <person name="Birren B.W."/>
            <person name="Henn M.R."/>
            <person name="Taylor J.W."/>
            <person name="Rounsley S.D."/>
        </authorList>
    </citation>
    <scope>NUCLEOTIDE SEQUENCE [LARGE SCALE GENOMIC DNA]</scope>
    <source>
        <strain evidence="13">RMSCC 3488</strain>
    </source>
</reference>
<sequence length="431" mass="47287">MAREKQKAPLQRIPSSGIMQSPPDLPEVQTRGPNGSSIGPATVSPPANSHSTENAGLLQLVICVAGIYASFLSWGVLQETITTTDWPVRSPTAHDPHPPTERFTFSVVLNTIQSFFAAITGFLYLYFSTPRNQKRLPVFPTRRILIPLILVSVSSSLASPFGYASLAHIDYLTFILAKSCKLLPVMFLHLTIFRKRYPLYKYGVILLVTLGVATFTLHHPSSRKKKHNNNNIDSSSAFGLFLLSINLLLDGLTNTTQDHIFSSPNIYSKFTGPQMMVAQNVLSTMLTSCYLILIPHISSSILPLLPLPVPPSQTNELSSALSFLSRHPHATKDVVAFAACGAIGQLFIFYTLAHFSSLLLVTVTVTRKMLTMLLSVVWFGHRLTGGQWLGVGLVFGGIGAEAIVQKKEKAKKMREKEKSQNGVATKGEKEL</sequence>
<organism evidence="12 13">
    <name type="scientific">Coccidioides posadasii RMSCC 3488</name>
    <dbReference type="NCBI Taxonomy" id="454284"/>
    <lineage>
        <taxon>Eukaryota</taxon>
        <taxon>Fungi</taxon>
        <taxon>Dikarya</taxon>
        <taxon>Ascomycota</taxon>
        <taxon>Pezizomycotina</taxon>
        <taxon>Eurotiomycetes</taxon>
        <taxon>Eurotiomycetidae</taxon>
        <taxon>Onygenales</taxon>
        <taxon>Onygenaceae</taxon>
        <taxon>Coccidioides</taxon>
    </lineage>
</organism>
<dbReference type="AlphaFoldDB" id="A0A0J6FJB6"/>
<reference evidence="13" key="2">
    <citation type="journal article" date="2009" name="Genome Res.">
        <title>Comparative genomic analyses of the human fungal pathogens Coccidioides and their relatives.</title>
        <authorList>
            <person name="Sharpton T.J."/>
            <person name="Stajich J.E."/>
            <person name="Rounsley S.D."/>
            <person name="Gardner M.J."/>
            <person name="Wortman J.R."/>
            <person name="Jordar V.S."/>
            <person name="Maiti R."/>
            <person name="Kodira C.D."/>
            <person name="Neafsey D.E."/>
            <person name="Zeng Q."/>
            <person name="Hung C.-Y."/>
            <person name="McMahan C."/>
            <person name="Muszewska A."/>
            <person name="Grynberg M."/>
            <person name="Mandel M.A."/>
            <person name="Kellner E.M."/>
            <person name="Barker B.M."/>
            <person name="Galgiani J.N."/>
            <person name="Orbach M.J."/>
            <person name="Kirkland T.N."/>
            <person name="Cole G.T."/>
            <person name="Henn M.R."/>
            <person name="Birren B.W."/>
            <person name="Taylor J.W."/>
        </authorList>
    </citation>
    <scope>NUCLEOTIDE SEQUENCE [LARGE SCALE GENOMIC DNA]</scope>
    <source>
        <strain evidence="13">RMSCC 3488</strain>
    </source>
</reference>
<keyword evidence="8 11" id="KW-0472">Membrane</keyword>
<feature type="transmembrane region" description="Helical" evidence="11">
    <location>
        <begin position="171"/>
        <end position="192"/>
    </location>
</feature>
<dbReference type="InterPro" id="IPR013657">
    <property type="entry name" value="SCL35B1-4/HUT1"/>
</dbReference>
<dbReference type="GO" id="GO:0005459">
    <property type="term" value="F:UDP-galactose transmembrane transporter activity"/>
    <property type="evidence" value="ECO:0007669"/>
    <property type="project" value="TreeGrafter"/>
</dbReference>
<feature type="region of interest" description="Disordered" evidence="10">
    <location>
        <begin position="409"/>
        <end position="431"/>
    </location>
</feature>
<evidence type="ECO:0000256" key="6">
    <source>
        <dbReference type="ARBA" id="ARBA00022824"/>
    </source>
</evidence>
<evidence type="ECO:0000256" key="5">
    <source>
        <dbReference type="ARBA" id="ARBA00022692"/>
    </source>
</evidence>